<keyword evidence="3" id="KW-1185">Reference proteome</keyword>
<keyword evidence="1" id="KW-0812">Transmembrane</keyword>
<evidence type="ECO:0000313" key="3">
    <source>
        <dbReference type="Proteomes" id="UP000019109"/>
    </source>
</evidence>
<dbReference type="Proteomes" id="UP000019109">
    <property type="component" value="Unassembled WGS sequence"/>
</dbReference>
<keyword evidence="1" id="KW-1133">Transmembrane helix</keyword>
<name>W4V3C9_9FIRM</name>
<feature type="transmembrane region" description="Helical" evidence="1">
    <location>
        <begin position="65"/>
        <end position="85"/>
    </location>
</feature>
<proteinExistence type="predicted"/>
<feature type="transmembrane region" description="Helical" evidence="1">
    <location>
        <begin position="41"/>
        <end position="59"/>
    </location>
</feature>
<protein>
    <submittedName>
        <fullName evidence="2">Uncharacterized protein</fullName>
    </submittedName>
</protein>
<evidence type="ECO:0000256" key="1">
    <source>
        <dbReference type="SAM" id="Phobius"/>
    </source>
</evidence>
<sequence length="131" mass="15167">MPTSAFPYHDVINQQHCHFATRYRVPEVCCIGKPICHTRMTIYICLYSFLCPSGASVILNHQLFQIAHLRVVVVALIFKLGIVSFNRRHHHVRPVWENPTGSSIRIGTEFGLKLYDTIKCINGHCRCRYRQ</sequence>
<comment type="caution">
    <text evidence="2">The sequence shown here is derived from an EMBL/GenBank/DDBJ whole genome shotgun (WGS) entry which is preliminary data.</text>
</comment>
<gene>
    <name evidence="2" type="ORF">JCM21531_1343</name>
</gene>
<dbReference type="EMBL" id="BAVR01000011">
    <property type="protein sequence ID" value="GAE87935.1"/>
    <property type="molecule type" value="Genomic_DNA"/>
</dbReference>
<dbReference type="AlphaFoldDB" id="W4V3C9"/>
<reference evidence="2" key="1">
    <citation type="journal article" date="2014" name="Genome Announc.">
        <title>Draft Genome Sequence of Clostridium straminisolvens Strain JCM 21531T, Isolated from a Cellulose-Degrading Bacterial Community.</title>
        <authorList>
            <person name="Yuki M."/>
            <person name="Oshima K."/>
            <person name="Suda W."/>
            <person name="Sakamoto M."/>
            <person name="Kitamura K."/>
            <person name="Iida T."/>
            <person name="Hattori M."/>
            <person name="Ohkuma M."/>
        </authorList>
    </citation>
    <scope>NUCLEOTIDE SEQUENCE [LARGE SCALE GENOMIC DNA]</scope>
    <source>
        <strain evidence="2">JCM 21531</strain>
    </source>
</reference>
<keyword evidence="1" id="KW-0472">Membrane</keyword>
<accession>W4V3C9</accession>
<evidence type="ECO:0000313" key="2">
    <source>
        <dbReference type="EMBL" id="GAE87935.1"/>
    </source>
</evidence>
<organism evidence="2 3">
    <name type="scientific">Acetivibrio straminisolvens JCM 21531</name>
    <dbReference type="NCBI Taxonomy" id="1294263"/>
    <lineage>
        <taxon>Bacteria</taxon>
        <taxon>Bacillati</taxon>
        <taxon>Bacillota</taxon>
        <taxon>Clostridia</taxon>
        <taxon>Eubacteriales</taxon>
        <taxon>Oscillospiraceae</taxon>
        <taxon>Acetivibrio</taxon>
    </lineage>
</organism>